<dbReference type="EMBL" id="MCFA01000187">
    <property type="protein sequence ID" value="ORY00174.1"/>
    <property type="molecule type" value="Genomic_DNA"/>
</dbReference>
<gene>
    <name evidence="2" type="ORF">BCR34DRAFT_576049</name>
</gene>
<dbReference type="InterPro" id="IPR052895">
    <property type="entry name" value="HetReg/Transcr_Mod"/>
</dbReference>
<dbReference type="STRING" id="1231657.A0A1Y1YQT7"/>
<evidence type="ECO:0000259" key="1">
    <source>
        <dbReference type="Pfam" id="PF06985"/>
    </source>
</evidence>
<dbReference type="PANTHER" id="PTHR24148:SF64">
    <property type="entry name" value="HETEROKARYON INCOMPATIBILITY DOMAIN-CONTAINING PROTEIN"/>
    <property type="match status" value="1"/>
</dbReference>
<dbReference type="OrthoDB" id="2157530at2759"/>
<dbReference type="Pfam" id="PF26639">
    <property type="entry name" value="Het-6_barrel"/>
    <property type="match status" value="1"/>
</dbReference>
<dbReference type="PANTHER" id="PTHR24148">
    <property type="entry name" value="ANKYRIN REPEAT DOMAIN-CONTAINING PROTEIN 39 HOMOLOG-RELATED"/>
    <property type="match status" value="1"/>
</dbReference>
<dbReference type="InterPro" id="IPR010730">
    <property type="entry name" value="HET"/>
</dbReference>
<organism evidence="2 3">
    <name type="scientific">Clohesyomyces aquaticus</name>
    <dbReference type="NCBI Taxonomy" id="1231657"/>
    <lineage>
        <taxon>Eukaryota</taxon>
        <taxon>Fungi</taxon>
        <taxon>Dikarya</taxon>
        <taxon>Ascomycota</taxon>
        <taxon>Pezizomycotina</taxon>
        <taxon>Dothideomycetes</taxon>
        <taxon>Pleosporomycetidae</taxon>
        <taxon>Pleosporales</taxon>
        <taxon>Lindgomycetaceae</taxon>
        <taxon>Clohesyomyces</taxon>
    </lineage>
</organism>
<proteinExistence type="predicted"/>
<feature type="domain" description="Heterokaryon incompatibility" evidence="1">
    <location>
        <begin position="45"/>
        <end position="206"/>
    </location>
</feature>
<accession>A0A1Y1YQT7</accession>
<protein>
    <submittedName>
        <fullName evidence="2">Heterokaryon incompatibility protein-domain-containing protein</fullName>
    </submittedName>
</protein>
<sequence>MEAYVYQRLQGDNTIRVLELKPSADQDDQLHGSFITASLEKAPAFDALSYVWGLDPPGNTIQIEGKEIGIRPNLEAALRRLRPHDKTALVWADALCINQEDPDERNSQVQIMADIYRTAKRTVAWLGKGDEAQEAALRNLSRIADSAPDFGYDAPPEAKITFQIKTKSDLGYSKGNPRDVLVMAAEARTDLIYKNEWFTRLWIVQETVLAKEIVVYLGDSELEWIVLEVAIRLLYNAICGLGEPFPDAGEIEDVVSLMDERKHQFLYKPPAGLDTNLLPAFNFGGLNSRGVLDSLLHNPNSGWIPGQSQLMFMQDRAPRYLDTLWSLRHRNCGDARDRVYAARSFIPWDVRIKVEVDYGRSIVQVYTDFTRSLLNARVIKVLLLAGIWDRKTVLPTENDPPSWVCEWRRSELERGAGRPWRNPHNQEEDEDDQDIEGMETWGISPASDPYDRRLRIELVKVDEVERVDAPPTWAGFDLDMLCRCLYGRLAVYGIAKNMLANKLPSYEEMAKFAHALGIDEKRRPGAVTRLAQLSLMGRLIVGAQGQPSDGSKEVATEEWHISSDYPTEISEADEKEVSSMIQRIANGNAFFSTKDGWIGTGPSMVSSGDILVRIMGILRPFILRKGQGKDEHLLVGACYMADDLEWRSQSLERVTLV</sequence>
<keyword evidence="3" id="KW-1185">Reference proteome</keyword>
<reference evidence="2 3" key="1">
    <citation type="submission" date="2016-07" db="EMBL/GenBank/DDBJ databases">
        <title>Pervasive Adenine N6-methylation of Active Genes in Fungi.</title>
        <authorList>
            <consortium name="DOE Joint Genome Institute"/>
            <person name="Mondo S.J."/>
            <person name="Dannebaum R.O."/>
            <person name="Kuo R.C."/>
            <person name="Labutti K."/>
            <person name="Haridas S."/>
            <person name="Kuo A."/>
            <person name="Salamov A."/>
            <person name="Ahrendt S.R."/>
            <person name="Lipzen A."/>
            <person name="Sullivan W."/>
            <person name="Andreopoulos W.B."/>
            <person name="Clum A."/>
            <person name="Lindquist E."/>
            <person name="Daum C."/>
            <person name="Ramamoorthy G.K."/>
            <person name="Gryganskyi A."/>
            <person name="Culley D."/>
            <person name="Magnuson J.K."/>
            <person name="James T.Y."/>
            <person name="O'Malley M.A."/>
            <person name="Stajich J.E."/>
            <person name="Spatafora J.W."/>
            <person name="Visel A."/>
            <person name="Grigoriev I.V."/>
        </authorList>
    </citation>
    <scope>NUCLEOTIDE SEQUENCE [LARGE SCALE GENOMIC DNA]</scope>
    <source>
        <strain evidence="2 3">CBS 115471</strain>
    </source>
</reference>
<evidence type="ECO:0000313" key="3">
    <source>
        <dbReference type="Proteomes" id="UP000193144"/>
    </source>
</evidence>
<dbReference type="AlphaFoldDB" id="A0A1Y1YQT7"/>
<dbReference type="Pfam" id="PF06985">
    <property type="entry name" value="HET"/>
    <property type="match status" value="1"/>
</dbReference>
<comment type="caution">
    <text evidence="2">The sequence shown here is derived from an EMBL/GenBank/DDBJ whole genome shotgun (WGS) entry which is preliminary data.</text>
</comment>
<name>A0A1Y1YQT7_9PLEO</name>
<dbReference type="Proteomes" id="UP000193144">
    <property type="component" value="Unassembled WGS sequence"/>
</dbReference>
<evidence type="ECO:0000313" key="2">
    <source>
        <dbReference type="EMBL" id="ORY00174.1"/>
    </source>
</evidence>